<comment type="caution">
    <text evidence="2">The sequence shown here is derived from an EMBL/GenBank/DDBJ whole genome shotgun (WGS) entry which is preliminary data.</text>
</comment>
<sequence>MPLTITHLNADTTFLLTFTPTISSSSASSSFSILLDPWLTGPSITLHKYFASASHTIAPSITHLSQLPSTPNIILISQNKSDHCHEATLRQLPPNLGSDNENNTNNKSIILAEPGAAKRIRGWKYFDPKRVRKIPKYEARKEGGEGEGSVVRCNIERLDSEGQDGEVTIALIPAAQMSMGVHTAIGITYREPTAGGAGCDNGDDDDDGGHVVGREGESGNEKKAEAKKPAASSADPKPGAHARPVTAPTAILLEPNGNGSATSPADSPLASPKRSILSAPPLSPTSITSNPTTTATPTSPVLLSQKSAASPSNSASNAPPNDANPPRAPILSILYTPHGTFSHTTLQSYLTSHLRPLSALPLTALIHSFDAVRNPWYLGGTISLGARGDNNNNNNNNSIAGSSRSPTRRRSSSPSLRRGASPGAAAARNLAG</sequence>
<accession>A0A2B7WMG4</accession>
<feature type="non-terminal residue" evidence="2">
    <location>
        <position position="432"/>
    </location>
</feature>
<dbReference type="Gene3D" id="3.60.15.10">
    <property type="entry name" value="Ribonuclease Z/Hydroxyacylglutathione hydrolase-like"/>
    <property type="match status" value="1"/>
</dbReference>
<proteinExistence type="predicted"/>
<organism evidence="2 3">
    <name type="scientific">Polytolypa hystricis (strain UAMH7299)</name>
    <dbReference type="NCBI Taxonomy" id="1447883"/>
    <lineage>
        <taxon>Eukaryota</taxon>
        <taxon>Fungi</taxon>
        <taxon>Dikarya</taxon>
        <taxon>Ascomycota</taxon>
        <taxon>Pezizomycotina</taxon>
        <taxon>Eurotiomycetes</taxon>
        <taxon>Eurotiomycetidae</taxon>
        <taxon>Onygenales</taxon>
        <taxon>Onygenales incertae sedis</taxon>
        <taxon>Polytolypa</taxon>
    </lineage>
</organism>
<protein>
    <submittedName>
        <fullName evidence="2">Uncharacterized protein</fullName>
    </submittedName>
</protein>
<feature type="compositionally biased region" description="Low complexity" evidence="1">
    <location>
        <begin position="284"/>
        <end position="321"/>
    </location>
</feature>
<feature type="region of interest" description="Disordered" evidence="1">
    <location>
        <begin position="196"/>
        <end position="330"/>
    </location>
</feature>
<feature type="region of interest" description="Disordered" evidence="1">
    <location>
        <begin position="386"/>
        <end position="432"/>
    </location>
</feature>
<evidence type="ECO:0000313" key="3">
    <source>
        <dbReference type="Proteomes" id="UP000224634"/>
    </source>
</evidence>
<evidence type="ECO:0000256" key="1">
    <source>
        <dbReference type="SAM" id="MobiDB-lite"/>
    </source>
</evidence>
<dbReference type="InterPro" id="IPR036866">
    <property type="entry name" value="RibonucZ/Hydroxyglut_hydro"/>
</dbReference>
<feature type="compositionally biased region" description="Low complexity" evidence="1">
    <location>
        <begin position="390"/>
        <end position="405"/>
    </location>
</feature>
<evidence type="ECO:0000313" key="2">
    <source>
        <dbReference type="EMBL" id="PGG97720.1"/>
    </source>
</evidence>
<dbReference type="EMBL" id="PDNA01000313">
    <property type="protein sequence ID" value="PGG97720.1"/>
    <property type="molecule type" value="Genomic_DNA"/>
</dbReference>
<feature type="compositionally biased region" description="Basic and acidic residues" evidence="1">
    <location>
        <begin position="208"/>
        <end position="228"/>
    </location>
</feature>
<dbReference type="Proteomes" id="UP000224634">
    <property type="component" value="Unassembled WGS sequence"/>
</dbReference>
<keyword evidence="3" id="KW-1185">Reference proteome</keyword>
<dbReference type="AlphaFoldDB" id="A0A2B7WMG4"/>
<gene>
    <name evidence="2" type="ORF">AJ80_09655</name>
</gene>
<dbReference type="STRING" id="1447883.A0A2B7WMG4"/>
<dbReference type="OrthoDB" id="332863at2759"/>
<dbReference type="PANTHER" id="PTHR36142">
    <property type="entry name" value="METALLO-HYDROLASE/OXIDOREDUCTASE SUPERFAMILY PROTEIN"/>
    <property type="match status" value="1"/>
</dbReference>
<feature type="compositionally biased region" description="Low complexity" evidence="1">
    <location>
        <begin position="412"/>
        <end position="432"/>
    </location>
</feature>
<dbReference type="PANTHER" id="PTHR36142:SF5">
    <property type="entry name" value="METALLO-BETA-LACTAMASE DOMAIN-CONTAINING PROTEIN"/>
    <property type="match status" value="1"/>
</dbReference>
<name>A0A2B7WMG4_POLH7</name>
<reference evidence="2 3" key="1">
    <citation type="submission" date="2017-10" db="EMBL/GenBank/DDBJ databases">
        <title>Comparative genomics in systemic dimorphic fungi from Ajellomycetaceae.</title>
        <authorList>
            <person name="Munoz J.F."/>
            <person name="Mcewen J.G."/>
            <person name="Clay O.K."/>
            <person name="Cuomo C.A."/>
        </authorList>
    </citation>
    <scope>NUCLEOTIDE SEQUENCE [LARGE SCALE GENOMIC DNA]</scope>
    <source>
        <strain evidence="2 3">UAMH7299</strain>
    </source>
</reference>